<dbReference type="Gene3D" id="3.40.50.620">
    <property type="entry name" value="HUPs"/>
    <property type="match status" value="1"/>
</dbReference>
<dbReference type="AlphaFoldDB" id="A0A2P8CUY2"/>
<proteinExistence type="inferred from homology"/>
<dbReference type="InterPro" id="IPR001962">
    <property type="entry name" value="Asn_synthase"/>
</dbReference>
<keyword evidence="9" id="KW-0028">Amino-acid biosynthesis</keyword>
<gene>
    <name evidence="12" type="ORF">CLV63_12970</name>
</gene>
<evidence type="ECO:0000259" key="11">
    <source>
        <dbReference type="PROSITE" id="PS51278"/>
    </source>
</evidence>
<dbReference type="SUPFAM" id="SSF52402">
    <property type="entry name" value="Adenine nucleotide alpha hydrolases-like"/>
    <property type="match status" value="1"/>
</dbReference>
<comment type="similarity">
    <text evidence="2">Belongs to the asparagine synthetase family.</text>
</comment>
<comment type="catalytic activity">
    <reaction evidence="8">
        <text>L-aspartate + L-glutamine + ATP + H2O = L-asparagine + L-glutamate + AMP + diphosphate + H(+)</text>
        <dbReference type="Rhea" id="RHEA:12228"/>
        <dbReference type="ChEBI" id="CHEBI:15377"/>
        <dbReference type="ChEBI" id="CHEBI:15378"/>
        <dbReference type="ChEBI" id="CHEBI:29985"/>
        <dbReference type="ChEBI" id="CHEBI:29991"/>
        <dbReference type="ChEBI" id="CHEBI:30616"/>
        <dbReference type="ChEBI" id="CHEBI:33019"/>
        <dbReference type="ChEBI" id="CHEBI:58048"/>
        <dbReference type="ChEBI" id="CHEBI:58359"/>
        <dbReference type="ChEBI" id="CHEBI:456215"/>
        <dbReference type="EC" id="6.3.5.4"/>
    </reaction>
</comment>
<accession>A0A2P8CUY2</accession>
<keyword evidence="6 9" id="KW-0061">Asparagine biosynthesis</keyword>
<dbReference type="Gene3D" id="3.60.20.10">
    <property type="entry name" value="Glutamine Phosphoribosylpyrophosphate, subunit 1, domain 1"/>
    <property type="match status" value="1"/>
</dbReference>
<dbReference type="InterPro" id="IPR014729">
    <property type="entry name" value="Rossmann-like_a/b/a_fold"/>
</dbReference>
<dbReference type="InterPro" id="IPR017932">
    <property type="entry name" value="GATase_2_dom"/>
</dbReference>
<dbReference type="Pfam" id="PF13537">
    <property type="entry name" value="GATase_7"/>
    <property type="match status" value="1"/>
</dbReference>
<dbReference type="RefSeq" id="WP_106586429.1">
    <property type="nucleotide sequence ID" value="NZ_PYGA01000029.1"/>
</dbReference>
<evidence type="ECO:0000256" key="3">
    <source>
        <dbReference type="ARBA" id="ARBA00012737"/>
    </source>
</evidence>
<evidence type="ECO:0000256" key="4">
    <source>
        <dbReference type="ARBA" id="ARBA00022741"/>
    </source>
</evidence>
<dbReference type="InterPro" id="IPR033738">
    <property type="entry name" value="AsnB_N"/>
</dbReference>
<dbReference type="InterPro" id="IPR051786">
    <property type="entry name" value="ASN_synthetase/amidase"/>
</dbReference>
<evidence type="ECO:0000256" key="2">
    <source>
        <dbReference type="ARBA" id="ARBA00005752"/>
    </source>
</evidence>
<dbReference type="CDD" id="cd00712">
    <property type="entry name" value="AsnB"/>
    <property type="match status" value="1"/>
</dbReference>
<dbReference type="EC" id="6.3.5.4" evidence="3"/>
<dbReference type="GO" id="GO:0004066">
    <property type="term" value="F:asparagine synthase (glutamine-hydrolyzing) activity"/>
    <property type="evidence" value="ECO:0007669"/>
    <property type="project" value="UniProtKB-EC"/>
</dbReference>
<dbReference type="InterPro" id="IPR006426">
    <property type="entry name" value="Asn_synth_AEB"/>
</dbReference>
<sequence>MCGIAGYAGAAPEPGEHVLARMVAALRSRGPDGDGALVLGGLGLAHTRLSVVGRTDGPQPLRSPDGRYLLVFDGELENWRDLRARLEDRGHRFAGHTDIEVVLAAWQQWGLSAFNRFKGAFALAVGDLESGTVVLARDLFGIRPLHYAQTTTGRVVFASAPAALLASGAVPRGTDGTAVYRYLRFGVHDDTERTFFGGVRRLLPGHFAVLEPAGRVRTAEYTSVPETLRGLSGGSGAYDGIARSALLRTLNASLRRGLVSDVPVGVMLSGGLGSATLAALVDRLMGDSDEHARYLGRRQEAYSVLLPGADPASCRRVDGFARGGGASRVHRFRPSPEEFRADIDAFVRAMEEPVASPSSYAQYRAVREAAAAEVRVVLTGQGAGALLPGAPQYRLLHLRDLQRQRRYGRAVSALAASALPLGRAAGGALAGRVSHGIGVSARPLLAGDFAAEHSGERVRVVDESLKRRIADDIFRGRLQPALRCLDRTSARFSVAARSPFLSVDLLRVLWGVDGGALFHGSADQWALRDSAEGLVPAAGRAPFPRPRGEPLKWIREPMREVFASETFASRPFIDHKAVRSAFRGHLNGRPLADPTVFWRLFNLELWMRAYVDSPYTGRRRLVGAE</sequence>
<feature type="binding site" evidence="10">
    <location>
        <position position="304"/>
    </location>
    <ligand>
        <name>ATP</name>
        <dbReference type="ChEBI" id="CHEBI:30616"/>
    </ligand>
</feature>
<evidence type="ECO:0000313" key="12">
    <source>
        <dbReference type="EMBL" id="PSK88781.1"/>
    </source>
</evidence>
<keyword evidence="4 10" id="KW-0547">Nucleotide-binding</keyword>
<evidence type="ECO:0000256" key="5">
    <source>
        <dbReference type="ARBA" id="ARBA00022840"/>
    </source>
</evidence>
<dbReference type="GO" id="GO:0005524">
    <property type="term" value="F:ATP binding"/>
    <property type="evidence" value="ECO:0007669"/>
    <property type="project" value="UniProtKB-KW"/>
</dbReference>
<name>A0A2P8CUY2_9ACTN</name>
<dbReference type="PANTHER" id="PTHR43284:SF1">
    <property type="entry name" value="ASPARAGINE SYNTHETASE"/>
    <property type="match status" value="1"/>
</dbReference>
<feature type="binding site" evidence="10">
    <location>
        <position position="98"/>
    </location>
    <ligand>
        <name>L-glutamine</name>
        <dbReference type="ChEBI" id="CHEBI:58359"/>
    </ligand>
</feature>
<dbReference type="GO" id="GO:0005829">
    <property type="term" value="C:cytosol"/>
    <property type="evidence" value="ECO:0007669"/>
    <property type="project" value="TreeGrafter"/>
</dbReference>
<evidence type="ECO:0000256" key="6">
    <source>
        <dbReference type="ARBA" id="ARBA00022888"/>
    </source>
</evidence>
<dbReference type="SUPFAM" id="SSF56235">
    <property type="entry name" value="N-terminal nucleophile aminohydrolases (Ntn hydrolases)"/>
    <property type="match status" value="1"/>
</dbReference>
<dbReference type="PROSITE" id="PS51278">
    <property type="entry name" value="GATASE_TYPE_2"/>
    <property type="match status" value="1"/>
</dbReference>
<comment type="pathway">
    <text evidence="1">Amino-acid biosynthesis; L-asparagine biosynthesis; L-asparagine from L-aspartate (L-Gln route): step 1/1.</text>
</comment>
<evidence type="ECO:0000256" key="1">
    <source>
        <dbReference type="ARBA" id="ARBA00005187"/>
    </source>
</evidence>
<keyword evidence="13" id="KW-1185">Reference proteome</keyword>
<organism evidence="12 13">
    <name type="scientific">Murinocardiopsis flavida</name>
    <dbReference type="NCBI Taxonomy" id="645275"/>
    <lineage>
        <taxon>Bacteria</taxon>
        <taxon>Bacillati</taxon>
        <taxon>Actinomycetota</taxon>
        <taxon>Actinomycetes</taxon>
        <taxon>Streptosporangiales</taxon>
        <taxon>Nocardiopsidaceae</taxon>
        <taxon>Murinocardiopsis</taxon>
    </lineage>
</organism>
<dbReference type="PIRSF" id="PIRSF001589">
    <property type="entry name" value="Asn_synthetase_glu-h"/>
    <property type="match status" value="1"/>
</dbReference>
<comment type="caution">
    <text evidence="12">The sequence shown here is derived from an EMBL/GenBank/DDBJ whole genome shotgun (WGS) entry which is preliminary data.</text>
</comment>
<evidence type="ECO:0000313" key="13">
    <source>
        <dbReference type="Proteomes" id="UP000240542"/>
    </source>
</evidence>
<dbReference type="EMBL" id="PYGA01000029">
    <property type="protein sequence ID" value="PSK88781.1"/>
    <property type="molecule type" value="Genomic_DNA"/>
</dbReference>
<dbReference type="InterPro" id="IPR029055">
    <property type="entry name" value="Ntn_hydrolases_N"/>
</dbReference>
<feature type="active site" description="For GATase activity" evidence="9">
    <location>
        <position position="2"/>
    </location>
</feature>
<dbReference type="Proteomes" id="UP000240542">
    <property type="component" value="Unassembled WGS sequence"/>
</dbReference>
<evidence type="ECO:0000256" key="9">
    <source>
        <dbReference type="PIRSR" id="PIRSR001589-1"/>
    </source>
</evidence>
<reference evidence="12 13" key="1">
    <citation type="submission" date="2018-03" db="EMBL/GenBank/DDBJ databases">
        <title>Genomic Encyclopedia of Archaeal and Bacterial Type Strains, Phase II (KMG-II): from individual species to whole genera.</title>
        <authorList>
            <person name="Goeker M."/>
        </authorList>
    </citation>
    <scope>NUCLEOTIDE SEQUENCE [LARGE SCALE GENOMIC DNA]</scope>
    <source>
        <strain evidence="12 13">DSM 45312</strain>
    </source>
</reference>
<evidence type="ECO:0000256" key="7">
    <source>
        <dbReference type="ARBA" id="ARBA00022962"/>
    </source>
</evidence>
<dbReference type="Pfam" id="PF00733">
    <property type="entry name" value="Asn_synthase"/>
    <property type="match status" value="1"/>
</dbReference>
<evidence type="ECO:0000256" key="10">
    <source>
        <dbReference type="PIRSR" id="PIRSR001589-2"/>
    </source>
</evidence>
<keyword evidence="7 9" id="KW-0315">Glutamine amidotransferase</keyword>
<protein>
    <recommendedName>
        <fullName evidence="3">asparagine synthase (glutamine-hydrolyzing)</fullName>
        <ecNumber evidence="3">6.3.5.4</ecNumber>
    </recommendedName>
</protein>
<dbReference type="OrthoDB" id="9763290at2"/>
<dbReference type="PANTHER" id="PTHR43284">
    <property type="entry name" value="ASPARAGINE SYNTHETASE (GLUTAMINE-HYDROLYZING)"/>
    <property type="match status" value="1"/>
</dbReference>
<dbReference type="GO" id="GO:0006529">
    <property type="term" value="P:asparagine biosynthetic process"/>
    <property type="evidence" value="ECO:0007669"/>
    <property type="project" value="UniProtKB-KW"/>
</dbReference>
<feature type="domain" description="Glutamine amidotransferase type-2" evidence="11">
    <location>
        <begin position="2"/>
        <end position="213"/>
    </location>
</feature>
<keyword evidence="5 10" id="KW-0067">ATP-binding</keyword>
<evidence type="ECO:0000256" key="8">
    <source>
        <dbReference type="ARBA" id="ARBA00048741"/>
    </source>
</evidence>